<gene>
    <name evidence="3" type="ORF">MCOR_21380</name>
</gene>
<organism evidence="3 4">
    <name type="scientific">Mytilus coruscus</name>
    <name type="common">Sea mussel</name>
    <dbReference type="NCBI Taxonomy" id="42192"/>
    <lineage>
        <taxon>Eukaryota</taxon>
        <taxon>Metazoa</taxon>
        <taxon>Spiralia</taxon>
        <taxon>Lophotrochozoa</taxon>
        <taxon>Mollusca</taxon>
        <taxon>Bivalvia</taxon>
        <taxon>Autobranchia</taxon>
        <taxon>Pteriomorphia</taxon>
        <taxon>Mytilida</taxon>
        <taxon>Mytiloidea</taxon>
        <taxon>Mytilidae</taxon>
        <taxon>Mytilinae</taxon>
        <taxon>Mytilus</taxon>
    </lineage>
</organism>
<dbReference type="AlphaFoldDB" id="A0A6J8BRY4"/>
<keyword evidence="2" id="KW-1133">Transmembrane helix</keyword>
<dbReference type="Proteomes" id="UP000507470">
    <property type="component" value="Unassembled WGS sequence"/>
</dbReference>
<evidence type="ECO:0000313" key="3">
    <source>
        <dbReference type="EMBL" id="CAC5385880.1"/>
    </source>
</evidence>
<sequence>MGHSVPSNSTDYLKHKITSDTGSIVGGVVGAVVLIVTIVLIVVLKIRCKNATSKKENDNLFARSNGRSPIYEDHHRKTPSTNDKIFNNKLYDDKRLQPGKIVPNESIRYEINNRTDCNRQNYDYAVPMETKRTQPSPKQEDFKDGIDVESEYDILNKTPRSLNNTLEHNIYDSTIASRCESDSTYNTSTNILSNRKNIDDVYDRL</sequence>
<evidence type="ECO:0000256" key="1">
    <source>
        <dbReference type="SAM" id="MobiDB-lite"/>
    </source>
</evidence>
<evidence type="ECO:0000313" key="4">
    <source>
        <dbReference type="Proteomes" id="UP000507470"/>
    </source>
</evidence>
<reference evidence="3 4" key="1">
    <citation type="submission" date="2020-06" db="EMBL/GenBank/DDBJ databases">
        <authorList>
            <person name="Li R."/>
            <person name="Bekaert M."/>
        </authorList>
    </citation>
    <scope>NUCLEOTIDE SEQUENCE [LARGE SCALE GENOMIC DNA]</scope>
    <source>
        <strain evidence="4">wild</strain>
    </source>
</reference>
<evidence type="ECO:0000256" key="2">
    <source>
        <dbReference type="SAM" id="Phobius"/>
    </source>
</evidence>
<keyword evidence="2" id="KW-0812">Transmembrane</keyword>
<feature type="transmembrane region" description="Helical" evidence="2">
    <location>
        <begin position="24"/>
        <end position="44"/>
    </location>
</feature>
<dbReference type="EMBL" id="CACVKT020003803">
    <property type="protein sequence ID" value="CAC5385880.1"/>
    <property type="molecule type" value="Genomic_DNA"/>
</dbReference>
<keyword evidence="2" id="KW-0472">Membrane</keyword>
<accession>A0A6J8BRY4</accession>
<protein>
    <submittedName>
        <fullName evidence="3">Uncharacterized protein</fullName>
    </submittedName>
</protein>
<proteinExistence type="predicted"/>
<feature type="region of interest" description="Disordered" evidence="1">
    <location>
        <begin position="59"/>
        <end position="86"/>
    </location>
</feature>
<keyword evidence="4" id="KW-1185">Reference proteome</keyword>
<name>A0A6J8BRY4_MYTCO</name>